<accession>A0AAP0NK49</accession>
<dbReference type="InterPro" id="IPR042266">
    <property type="entry name" value="PPPDE_sf"/>
</dbReference>
<keyword evidence="2" id="KW-0645">Protease</keyword>
<dbReference type="PROSITE" id="PS51858">
    <property type="entry name" value="PPPDE"/>
    <property type="match status" value="1"/>
</dbReference>
<dbReference type="GO" id="GO:0006508">
    <property type="term" value="P:proteolysis"/>
    <property type="evidence" value="ECO:0007669"/>
    <property type="project" value="UniProtKB-KW"/>
</dbReference>
<dbReference type="PANTHER" id="PTHR12378:SF17">
    <property type="entry name" value="OS06G0182100 PROTEIN"/>
    <property type="match status" value="1"/>
</dbReference>
<dbReference type="Gene3D" id="3.90.1720.30">
    <property type="entry name" value="PPPDE domains"/>
    <property type="match status" value="1"/>
</dbReference>
<dbReference type="PANTHER" id="PTHR12378">
    <property type="entry name" value="DESUMOYLATING ISOPEPTIDASE"/>
    <property type="match status" value="1"/>
</dbReference>
<evidence type="ECO:0000313" key="6">
    <source>
        <dbReference type="Proteomes" id="UP001417504"/>
    </source>
</evidence>
<comment type="similarity">
    <text evidence="1">Belongs to the DeSI family.</text>
</comment>
<dbReference type="Pfam" id="PF03999">
    <property type="entry name" value="MAP65_ASE1"/>
    <property type="match status" value="1"/>
</dbReference>
<dbReference type="GO" id="GO:0016579">
    <property type="term" value="P:protein deubiquitination"/>
    <property type="evidence" value="ECO:0007669"/>
    <property type="project" value="TreeGrafter"/>
</dbReference>
<dbReference type="SMART" id="SM01179">
    <property type="entry name" value="DUF862"/>
    <property type="match status" value="1"/>
</dbReference>
<dbReference type="InterPro" id="IPR008580">
    <property type="entry name" value="PPPDE_dom"/>
</dbReference>
<proteinExistence type="inferred from homology"/>
<organism evidence="5 6">
    <name type="scientific">Stephania japonica</name>
    <dbReference type="NCBI Taxonomy" id="461633"/>
    <lineage>
        <taxon>Eukaryota</taxon>
        <taxon>Viridiplantae</taxon>
        <taxon>Streptophyta</taxon>
        <taxon>Embryophyta</taxon>
        <taxon>Tracheophyta</taxon>
        <taxon>Spermatophyta</taxon>
        <taxon>Magnoliopsida</taxon>
        <taxon>Ranunculales</taxon>
        <taxon>Menispermaceae</taxon>
        <taxon>Menispermoideae</taxon>
        <taxon>Cissampelideae</taxon>
        <taxon>Stephania</taxon>
    </lineage>
</organism>
<feature type="domain" description="PPPDE" evidence="4">
    <location>
        <begin position="296"/>
        <end position="427"/>
    </location>
</feature>
<gene>
    <name evidence="5" type="ORF">Sjap_018033</name>
</gene>
<dbReference type="GO" id="GO:0101005">
    <property type="term" value="F:deubiquitinase activity"/>
    <property type="evidence" value="ECO:0007669"/>
    <property type="project" value="TreeGrafter"/>
</dbReference>
<evidence type="ECO:0000256" key="3">
    <source>
        <dbReference type="ARBA" id="ARBA00022801"/>
    </source>
</evidence>
<keyword evidence="3" id="KW-0378">Hydrolase</keyword>
<evidence type="ECO:0000256" key="2">
    <source>
        <dbReference type="ARBA" id="ARBA00022670"/>
    </source>
</evidence>
<dbReference type="EMBL" id="JBBNAE010000007">
    <property type="protein sequence ID" value="KAK9109973.1"/>
    <property type="molecule type" value="Genomic_DNA"/>
</dbReference>
<dbReference type="AlphaFoldDB" id="A0AAP0NK49"/>
<comment type="caution">
    <text evidence="5">The sequence shown here is derived from an EMBL/GenBank/DDBJ whole genome shotgun (WGS) entry which is preliminary data.</text>
</comment>
<evidence type="ECO:0000259" key="4">
    <source>
        <dbReference type="PROSITE" id="PS51858"/>
    </source>
</evidence>
<keyword evidence="6" id="KW-1185">Reference proteome</keyword>
<dbReference type="Proteomes" id="UP001417504">
    <property type="component" value="Unassembled WGS sequence"/>
</dbReference>
<protein>
    <recommendedName>
        <fullName evidence="4">PPPDE domain-containing protein</fullName>
    </recommendedName>
</protein>
<name>A0AAP0NK49_9MAGN</name>
<evidence type="ECO:0000313" key="5">
    <source>
        <dbReference type="EMBL" id="KAK9109973.1"/>
    </source>
</evidence>
<dbReference type="Pfam" id="PF05903">
    <property type="entry name" value="Peptidase_C97"/>
    <property type="match status" value="1"/>
</dbReference>
<reference evidence="5 6" key="1">
    <citation type="submission" date="2024-01" db="EMBL/GenBank/DDBJ databases">
        <title>Genome assemblies of Stephania.</title>
        <authorList>
            <person name="Yang L."/>
        </authorList>
    </citation>
    <scope>NUCLEOTIDE SEQUENCE [LARGE SCALE GENOMIC DNA]</scope>
    <source>
        <strain evidence="5">QJT</strain>
        <tissue evidence="5">Leaf</tissue>
    </source>
</reference>
<sequence length="427" mass="48507">MGFKKGFRWLKKVVFKTNGDLGNALAEAEEEVANIATALDENKLSLTVVDIILSDVSLQKISDNIKSIHEFSDVLSVDLSKTMDEVLIHPSLCSSFANNQLNNISDVSSSRLGEAVDSLKQEKERRLRKLQDLPSILIELWNMLDTPVDERERFDLITTLISAKVDEVTARGSFALDIIKQANVEIEKLKASKMEKLVLKKQKELEEINKSTHIHVDTQTARHILITSQEFGDADISGLLSNIDEQILKTKELALSRKEILDKIPPSDSLQQDTFFWLEQEEENKRPIWKRNPIFVPVYLNVYDLHPINGSIYWLGLGLYHSGIQVHAVEYEFGGHDSPSTGIFKGKPRKCPGLTFRKSILIGRMDLGPHEVHKFMEELSKSYTGTSYNLITKNCNHFCNDMSLRLLGKQIPRWINRLAKIGEQLLL</sequence>
<evidence type="ECO:0000256" key="1">
    <source>
        <dbReference type="ARBA" id="ARBA00008140"/>
    </source>
</evidence>